<dbReference type="Proteomes" id="UP000317835">
    <property type="component" value="Chromosome"/>
</dbReference>
<keyword evidence="6" id="KW-1185">Reference proteome</keyword>
<gene>
    <name evidence="5" type="primary">lolD_2</name>
    <name evidence="5" type="ORF">ElP_22460</name>
</gene>
<evidence type="ECO:0000313" key="5">
    <source>
        <dbReference type="EMBL" id="QDV34361.1"/>
    </source>
</evidence>
<reference evidence="5 6" key="1">
    <citation type="submission" date="2019-02" db="EMBL/GenBank/DDBJ databases">
        <title>Deep-cultivation of Planctomycetes and their phenomic and genomic characterization uncovers novel biology.</title>
        <authorList>
            <person name="Wiegand S."/>
            <person name="Jogler M."/>
            <person name="Boedeker C."/>
            <person name="Pinto D."/>
            <person name="Vollmers J."/>
            <person name="Rivas-Marin E."/>
            <person name="Kohn T."/>
            <person name="Peeters S.H."/>
            <person name="Heuer A."/>
            <person name="Rast P."/>
            <person name="Oberbeckmann S."/>
            <person name="Bunk B."/>
            <person name="Jeske O."/>
            <person name="Meyerdierks A."/>
            <person name="Storesund J.E."/>
            <person name="Kallscheuer N."/>
            <person name="Luecker S."/>
            <person name="Lage O.M."/>
            <person name="Pohl T."/>
            <person name="Merkel B.J."/>
            <person name="Hornburger P."/>
            <person name="Mueller R.-W."/>
            <person name="Bruemmer F."/>
            <person name="Labrenz M."/>
            <person name="Spormann A.M."/>
            <person name="Op den Camp H."/>
            <person name="Overmann J."/>
            <person name="Amann R."/>
            <person name="Jetten M.S.M."/>
            <person name="Mascher T."/>
            <person name="Medema M.H."/>
            <person name="Devos D.P."/>
            <person name="Kaster A.-K."/>
            <person name="Ovreas L."/>
            <person name="Rohde M."/>
            <person name="Galperin M.Y."/>
            <person name="Jogler C."/>
        </authorList>
    </citation>
    <scope>NUCLEOTIDE SEQUENCE [LARGE SCALE GENOMIC DNA]</scope>
    <source>
        <strain evidence="5 6">ElP</strain>
    </source>
</reference>
<dbReference type="CDD" id="cd03255">
    <property type="entry name" value="ABC_MJ0796_LolCDE_FtsE"/>
    <property type="match status" value="1"/>
</dbReference>
<sequence>MIESRSMGEGPGGPPLLCGEGLTRTYEDGGVRALRGVSIAVAPGEFVAITGPSGCGKSTLLHLLGGLDRPSSGTVSYRGRPLGELDLDDFRAREVGFVFQSFHLIPTLDAMENVQVAMMAGGVPRAERPARARRLLEEVGLSHRLGHEPRRLSIGERQRVAIARALANGPSLLLADEPTGNLDSVSEREILGLLARLRRERGIVLVVVTHSAEVAGEATREVRLRDGVIVEP</sequence>
<dbReference type="GO" id="GO:0016887">
    <property type="term" value="F:ATP hydrolysis activity"/>
    <property type="evidence" value="ECO:0007669"/>
    <property type="project" value="InterPro"/>
</dbReference>
<evidence type="ECO:0000256" key="3">
    <source>
        <dbReference type="ARBA" id="ARBA00022840"/>
    </source>
</evidence>
<dbReference type="Gene3D" id="3.40.50.300">
    <property type="entry name" value="P-loop containing nucleotide triphosphate hydrolases"/>
    <property type="match status" value="1"/>
</dbReference>
<protein>
    <submittedName>
        <fullName evidence="5">Lipoprotein-releasing system ATP-binding protein LolD</fullName>
        <ecNumber evidence="5">3.6.3.-</ecNumber>
    </submittedName>
</protein>
<keyword evidence="5" id="KW-0378">Hydrolase</keyword>
<organism evidence="5 6">
    <name type="scientific">Tautonia plasticadhaerens</name>
    <dbReference type="NCBI Taxonomy" id="2527974"/>
    <lineage>
        <taxon>Bacteria</taxon>
        <taxon>Pseudomonadati</taxon>
        <taxon>Planctomycetota</taxon>
        <taxon>Planctomycetia</taxon>
        <taxon>Isosphaerales</taxon>
        <taxon>Isosphaeraceae</taxon>
        <taxon>Tautonia</taxon>
    </lineage>
</organism>
<keyword evidence="2" id="KW-0547">Nucleotide-binding</keyword>
<dbReference type="RefSeq" id="WP_231749655.1">
    <property type="nucleotide sequence ID" value="NZ_CP036426.1"/>
</dbReference>
<dbReference type="EMBL" id="CP036426">
    <property type="protein sequence ID" value="QDV34361.1"/>
    <property type="molecule type" value="Genomic_DNA"/>
</dbReference>
<dbReference type="KEGG" id="tpla:ElP_22460"/>
<evidence type="ECO:0000259" key="4">
    <source>
        <dbReference type="PROSITE" id="PS50893"/>
    </source>
</evidence>
<keyword evidence="1" id="KW-0813">Transport</keyword>
<dbReference type="GO" id="GO:0005886">
    <property type="term" value="C:plasma membrane"/>
    <property type="evidence" value="ECO:0007669"/>
    <property type="project" value="TreeGrafter"/>
</dbReference>
<dbReference type="PANTHER" id="PTHR24220:SF86">
    <property type="entry name" value="ABC TRANSPORTER ABCH.1"/>
    <property type="match status" value="1"/>
</dbReference>
<dbReference type="SMART" id="SM00382">
    <property type="entry name" value="AAA"/>
    <property type="match status" value="1"/>
</dbReference>
<dbReference type="InterPro" id="IPR003593">
    <property type="entry name" value="AAA+_ATPase"/>
</dbReference>
<keyword evidence="5" id="KW-0449">Lipoprotein</keyword>
<keyword evidence="3 5" id="KW-0067">ATP-binding</keyword>
<dbReference type="AlphaFoldDB" id="A0A518H0M3"/>
<proteinExistence type="predicted"/>
<dbReference type="InterPro" id="IPR015854">
    <property type="entry name" value="ABC_transpr_LolD-like"/>
</dbReference>
<evidence type="ECO:0000256" key="1">
    <source>
        <dbReference type="ARBA" id="ARBA00022448"/>
    </source>
</evidence>
<dbReference type="PROSITE" id="PS50893">
    <property type="entry name" value="ABC_TRANSPORTER_2"/>
    <property type="match status" value="1"/>
</dbReference>
<dbReference type="SUPFAM" id="SSF52540">
    <property type="entry name" value="P-loop containing nucleoside triphosphate hydrolases"/>
    <property type="match status" value="1"/>
</dbReference>
<dbReference type="EC" id="3.6.3.-" evidence="5"/>
<dbReference type="Pfam" id="PF00005">
    <property type="entry name" value="ABC_tran"/>
    <property type="match status" value="1"/>
</dbReference>
<evidence type="ECO:0000256" key="2">
    <source>
        <dbReference type="ARBA" id="ARBA00022741"/>
    </source>
</evidence>
<dbReference type="GO" id="GO:0022857">
    <property type="term" value="F:transmembrane transporter activity"/>
    <property type="evidence" value="ECO:0007669"/>
    <property type="project" value="TreeGrafter"/>
</dbReference>
<dbReference type="InterPro" id="IPR027417">
    <property type="entry name" value="P-loop_NTPase"/>
</dbReference>
<dbReference type="PANTHER" id="PTHR24220">
    <property type="entry name" value="IMPORT ATP-BINDING PROTEIN"/>
    <property type="match status" value="1"/>
</dbReference>
<evidence type="ECO:0000313" key="6">
    <source>
        <dbReference type="Proteomes" id="UP000317835"/>
    </source>
</evidence>
<dbReference type="GO" id="GO:0005524">
    <property type="term" value="F:ATP binding"/>
    <property type="evidence" value="ECO:0007669"/>
    <property type="project" value="UniProtKB-KW"/>
</dbReference>
<dbReference type="InterPro" id="IPR017911">
    <property type="entry name" value="MacB-like_ATP-bd"/>
</dbReference>
<dbReference type="InterPro" id="IPR003439">
    <property type="entry name" value="ABC_transporter-like_ATP-bd"/>
</dbReference>
<accession>A0A518H0M3</accession>
<name>A0A518H0M3_9BACT</name>
<feature type="domain" description="ABC transporter" evidence="4">
    <location>
        <begin position="17"/>
        <end position="232"/>
    </location>
</feature>